<feature type="compositionally biased region" description="Low complexity" evidence="2">
    <location>
        <begin position="190"/>
        <end position="205"/>
    </location>
</feature>
<dbReference type="Pfam" id="PF21530">
    <property type="entry name" value="Pif1_2B_dom"/>
    <property type="match status" value="1"/>
</dbReference>
<feature type="region of interest" description="Disordered" evidence="2">
    <location>
        <begin position="181"/>
        <end position="218"/>
    </location>
</feature>
<keyword evidence="1 4" id="KW-0347">Helicase</keyword>
<sequence>MPAAAGTFSSNNLISKRVHSRAGSLTAPEPKRQRCQREPEYIDLDPNTTGETNPDHDTSPHGGSNVAGRLRENGARIADPALTGEPIDVTVDRLVAEYSRGIPRTIYGKKAKYYVVWNGRQCGLFTSWAECERQVTGFKNAGCGLPPAGFLLTCFNAIKGAKTYEDAERLLRNELTEKLRGQARDERHSQPSPQHPSAAPSAAAAEGPTDEEVAPAAPPEEPLLCQEQQDAMDLAIQGRNLFITGSGGCGKSFLVKALYRKFRAIGKKVYLLTPTGQASPNIGGRTTFGYAGWTPNDLNKPLEELIAKSRSKDVFQRLLETQILIIDEISMVENQLLDRLSRVMSFIQDEAALSSRRMRVVGPFGGVQVIAVGDFCQLPPVAPFKNCAMCGTDMKQKSENNLVSYRCPIGHGSFQDCDKWAFKSPVWKCCEFKYVHLTQIHRQQDKEFVRVLQKCRLGEDLEKGDSDLLLKHPAQVENGTRLFSLRRDVDGCNGKQFARLPGELLRYWCRDMLEPPQNGVHEDDSDKNVVRRYAKRVEFKVHMPVILLANIDLESGLCNGSQGIICGFVPSSHVNTPEEPQERNYKKDPDDFKIATERYKRIQDFMAAKDTPHLFPEVKFHNGRRRVIGPDCIVNEIGANKPYRLQSRTQIPLAPAWAMTIHKSQSLSLDQVIVNLNSVFEKGQAYVALSRARSLQGLKVEGTKEAKLKSSLQLDDEVRKFLEQLDAAGTERA</sequence>
<dbReference type="InterPro" id="IPR051055">
    <property type="entry name" value="PIF1_helicase"/>
</dbReference>
<dbReference type="InterPro" id="IPR010285">
    <property type="entry name" value="DNA_helicase_pif1-like_DEAD"/>
</dbReference>
<evidence type="ECO:0000259" key="3">
    <source>
        <dbReference type="SMART" id="SM00382"/>
    </source>
</evidence>
<dbReference type="PANTHER" id="PTHR47642">
    <property type="entry name" value="ATP-DEPENDENT DNA HELICASE"/>
    <property type="match status" value="1"/>
</dbReference>
<name>A0A162NKM9_COLIC</name>
<dbReference type="Gene3D" id="3.40.970.10">
    <property type="entry name" value="Ribonuclease H1, N-terminal domain"/>
    <property type="match status" value="1"/>
</dbReference>
<dbReference type="GO" id="GO:0000723">
    <property type="term" value="P:telomere maintenance"/>
    <property type="evidence" value="ECO:0007669"/>
    <property type="project" value="InterPro"/>
</dbReference>
<keyword evidence="1" id="KW-0233">DNA recombination</keyword>
<evidence type="ECO:0000256" key="1">
    <source>
        <dbReference type="RuleBase" id="RU363044"/>
    </source>
</evidence>
<comment type="cofactor">
    <cofactor evidence="1">
        <name>Mg(2+)</name>
        <dbReference type="ChEBI" id="CHEBI:18420"/>
    </cofactor>
</comment>
<dbReference type="Pfam" id="PF01693">
    <property type="entry name" value="Cauli_VI"/>
    <property type="match status" value="1"/>
</dbReference>
<dbReference type="InterPro" id="IPR037056">
    <property type="entry name" value="RNase_H1_N_sf"/>
</dbReference>
<dbReference type="InterPro" id="IPR027417">
    <property type="entry name" value="P-loop_NTPase"/>
</dbReference>
<dbReference type="EC" id="5.6.2.3" evidence="1"/>
<protein>
    <recommendedName>
        <fullName evidence="1">ATP-dependent DNA helicase</fullName>
        <ecNumber evidence="1">5.6.2.3</ecNumber>
    </recommendedName>
</protein>
<keyword evidence="1" id="KW-0067">ATP-binding</keyword>
<keyword evidence="1" id="KW-0378">Hydrolase</keyword>
<feature type="region of interest" description="Disordered" evidence="2">
    <location>
        <begin position="18"/>
        <end position="68"/>
    </location>
</feature>
<dbReference type="STRING" id="1573173.A0A162NKM9"/>
<dbReference type="GO" id="GO:0006281">
    <property type="term" value="P:DNA repair"/>
    <property type="evidence" value="ECO:0007669"/>
    <property type="project" value="UniProtKB-KW"/>
</dbReference>
<accession>A0A162NKM9</accession>
<dbReference type="InterPro" id="IPR049163">
    <property type="entry name" value="Pif1-like_2B_dom"/>
</dbReference>
<dbReference type="GO" id="GO:0043139">
    <property type="term" value="F:5'-3' DNA helicase activity"/>
    <property type="evidence" value="ECO:0007669"/>
    <property type="project" value="UniProtKB-EC"/>
</dbReference>
<evidence type="ECO:0000313" key="5">
    <source>
        <dbReference type="Proteomes" id="UP000076584"/>
    </source>
</evidence>
<dbReference type="CDD" id="cd18809">
    <property type="entry name" value="SF1_C_RecD"/>
    <property type="match status" value="1"/>
</dbReference>
<reference evidence="4 5" key="1">
    <citation type="submission" date="2015-06" db="EMBL/GenBank/DDBJ databases">
        <title>Survival trade-offs in plant roots during colonization by closely related pathogenic and mutualistic fungi.</title>
        <authorList>
            <person name="Hacquard S."/>
            <person name="Kracher B."/>
            <person name="Hiruma K."/>
            <person name="Weinman A."/>
            <person name="Muench P."/>
            <person name="Garrido Oter R."/>
            <person name="Ver Loren van Themaat E."/>
            <person name="Dallerey J.-F."/>
            <person name="Damm U."/>
            <person name="Henrissat B."/>
            <person name="Lespinet O."/>
            <person name="Thon M."/>
            <person name="Kemen E."/>
            <person name="McHardy A.C."/>
            <person name="Schulze-Lefert P."/>
            <person name="O'Connell R.J."/>
        </authorList>
    </citation>
    <scope>NUCLEOTIDE SEQUENCE [LARGE SCALE GENOMIC DNA]</scope>
    <source>
        <strain evidence="4 5">MAFF 238704</strain>
    </source>
</reference>
<keyword evidence="5" id="KW-1185">Reference proteome</keyword>
<comment type="catalytic activity">
    <reaction evidence="1">
        <text>ATP + H2O = ADP + phosphate + H(+)</text>
        <dbReference type="Rhea" id="RHEA:13065"/>
        <dbReference type="ChEBI" id="CHEBI:15377"/>
        <dbReference type="ChEBI" id="CHEBI:15378"/>
        <dbReference type="ChEBI" id="CHEBI:30616"/>
        <dbReference type="ChEBI" id="CHEBI:43474"/>
        <dbReference type="ChEBI" id="CHEBI:456216"/>
        <dbReference type="EC" id="5.6.2.3"/>
    </reaction>
</comment>
<dbReference type="SMART" id="SM00382">
    <property type="entry name" value="AAA"/>
    <property type="match status" value="1"/>
</dbReference>
<dbReference type="Gene3D" id="3.40.50.300">
    <property type="entry name" value="P-loop containing nucleotide triphosphate hydrolases"/>
    <property type="match status" value="2"/>
</dbReference>
<feature type="compositionally biased region" description="Basic and acidic residues" evidence="2">
    <location>
        <begin position="29"/>
        <end position="40"/>
    </location>
</feature>
<comment type="caution">
    <text evidence="4">The sequence shown here is derived from an EMBL/GenBank/DDBJ whole genome shotgun (WGS) entry which is preliminary data.</text>
</comment>
<dbReference type="Pfam" id="PF05970">
    <property type="entry name" value="PIF1"/>
    <property type="match status" value="1"/>
</dbReference>
<keyword evidence="1" id="KW-0547">Nucleotide-binding</keyword>
<dbReference type="InterPro" id="IPR009027">
    <property type="entry name" value="Ribosomal_bL9/RNase_H1_N"/>
</dbReference>
<evidence type="ECO:0000313" key="4">
    <source>
        <dbReference type="EMBL" id="KZL86047.1"/>
    </source>
</evidence>
<keyword evidence="1" id="KW-0234">DNA repair</keyword>
<dbReference type="GO" id="GO:0016887">
    <property type="term" value="F:ATP hydrolysis activity"/>
    <property type="evidence" value="ECO:0007669"/>
    <property type="project" value="RHEA"/>
</dbReference>
<comment type="similarity">
    <text evidence="1">Belongs to the helicase family.</text>
</comment>
<dbReference type="PANTHER" id="PTHR47642:SF7">
    <property type="entry name" value="ATP-DEPENDENT DNA HELICASE PIF1"/>
    <property type="match status" value="1"/>
</dbReference>
<dbReference type="InterPro" id="IPR011320">
    <property type="entry name" value="RNase_H1_N"/>
</dbReference>
<organism evidence="4 5">
    <name type="scientific">Colletotrichum incanum</name>
    <name type="common">Soybean anthracnose fungus</name>
    <dbReference type="NCBI Taxonomy" id="1573173"/>
    <lineage>
        <taxon>Eukaryota</taxon>
        <taxon>Fungi</taxon>
        <taxon>Dikarya</taxon>
        <taxon>Ascomycota</taxon>
        <taxon>Pezizomycotina</taxon>
        <taxon>Sordariomycetes</taxon>
        <taxon>Hypocreomycetidae</taxon>
        <taxon>Glomerellales</taxon>
        <taxon>Glomerellaceae</taxon>
        <taxon>Colletotrichum</taxon>
        <taxon>Colletotrichum spaethianum species complex</taxon>
    </lineage>
</organism>
<dbReference type="EMBL" id="LFIW01000536">
    <property type="protein sequence ID" value="KZL86047.1"/>
    <property type="molecule type" value="Genomic_DNA"/>
</dbReference>
<gene>
    <name evidence="4" type="ORF">CI238_08056</name>
</gene>
<proteinExistence type="inferred from homology"/>
<dbReference type="GO" id="GO:0006310">
    <property type="term" value="P:DNA recombination"/>
    <property type="evidence" value="ECO:0007669"/>
    <property type="project" value="UniProtKB-KW"/>
</dbReference>
<dbReference type="InterPro" id="IPR003593">
    <property type="entry name" value="AAA+_ATPase"/>
</dbReference>
<dbReference type="SUPFAM" id="SSF52540">
    <property type="entry name" value="P-loop containing nucleoside triphosphate hydrolases"/>
    <property type="match status" value="2"/>
</dbReference>
<feature type="domain" description="AAA+ ATPase" evidence="3">
    <location>
        <begin position="237"/>
        <end position="364"/>
    </location>
</feature>
<dbReference type="AlphaFoldDB" id="A0A162NKM9"/>
<dbReference type="SUPFAM" id="SSF55658">
    <property type="entry name" value="L9 N-domain-like"/>
    <property type="match status" value="1"/>
</dbReference>
<dbReference type="GO" id="GO:0005524">
    <property type="term" value="F:ATP binding"/>
    <property type="evidence" value="ECO:0007669"/>
    <property type="project" value="UniProtKB-KW"/>
</dbReference>
<dbReference type="Proteomes" id="UP000076584">
    <property type="component" value="Unassembled WGS sequence"/>
</dbReference>
<evidence type="ECO:0000256" key="2">
    <source>
        <dbReference type="SAM" id="MobiDB-lite"/>
    </source>
</evidence>
<keyword evidence="1" id="KW-0227">DNA damage</keyword>